<feature type="signal peptide" evidence="1">
    <location>
        <begin position="1"/>
        <end position="21"/>
    </location>
</feature>
<accession>A0A0E9TC73</accession>
<evidence type="ECO:0000313" key="2">
    <source>
        <dbReference type="EMBL" id="JAH50303.1"/>
    </source>
</evidence>
<evidence type="ECO:0000256" key="1">
    <source>
        <dbReference type="SAM" id="SignalP"/>
    </source>
</evidence>
<reference evidence="2" key="1">
    <citation type="submission" date="2014-11" db="EMBL/GenBank/DDBJ databases">
        <authorList>
            <person name="Amaro Gonzalez C."/>
        </authorList>
    </citation>
    <scope>NUCLEOTIDE SEQUENCE</scope>
</reference>
<reference evidence="2" key="2">
    <citation type="journal article" date="2015" name="Fish Shellfish Immunol.">
        <title>Early steps in the European eel (Anguilla anguilla)-Vibrio vulnificus interaction in the gills: Role of the RtxA13 toxin.</title>
        <authorList>
            <person name="Callol A."/>
            <person name="Pajuelo D."/>
            <person name="Ebbesson L."/>
            <person name="Teles M."/>
            <person name="MacKenzie S."/>
            <person name="Amaro C."/>
        </authorList>
    </citation>
    <scope>NUCLEOTIDE SEQUENCE</scope>
</reference>
<feature type="chain" id="PRO_5002432616" evidence="1">
    <location>
        <begin position="22"/>
        <end position="49"/>
    </location>
</feature>
<protein>
    <submittedName>
        <fullName evidence="2">Uncharacterized protein</fullName>
    </submittedName>
</protein>
<sequence length="49" mass="5702">MFCHLTIHIVLCFYEFPSVHLASVGLTGHNMSLCFVQDFNRHADGHLRW</sequence>
<dbReference type="AlphaFoldDB" id="A0A0E9TC73"/>
<dbReference type="EMBL" id="GBXM01058274">
    <property type="protein sequence ID" value="JAH50303.1"/>
    <property type="molecule type" value="Transcribed_RNA"/>
</dbReference>
<name>A0A0E9TC73_ANGAN</name>
<proteinExistence type="predicted"/>
<keyword evidence="1" id="KW-0732">Signal</keyword>
<organism evidence="2">
    <name type="scientific">Anguilla anguilla</name>
    <name type="common">European freshwater eel</name>
    <name type="synonym">Muraena anguilla</name>
    <dbReference type="NCBI Taxonomy" id="7936"/>
    <lineage>
        <taxon>Eukaryota</taxon>
        <taxon>Metazoa</taxon>
        <taxon>Chordata</taxon>
        <taxon>Craniata</taxon>
        <taxon>Vertebrata</taxon>
        <taxon>Euteleostomi</taxon>
        <taxon>Actinopterygii</taxon>
        <taxon>Neopterygii</taxon>
        <taxon>Teleostei</taxon>
        <taxon>Anguilliformes</taxon>
        <taxon>Anguillidae</taxon>
        <taxon>Anguilla</taxon>
    </lineage>
</organism>